<keyword evidence="2" id="KW-1185">Reference proteome</keyword>
<name>A0ACC2WZG0_9TREE</name>
<sequence>MDSAFAIKDQERYRDHSASLPNAIDLSHHLSTLSKNRQTSALKDLYRYAARPGMIALAGGLPNPETFPFLEMSAEVQTPDALSITPVTANPTTAEALDAQSMVKKPSFLSWLFGKKNTETITIPKAPVNSSPMDINLQTLLQYSSAQGHPALIAFIKEFVSKVYQPAFGDWDVLLNVGATMAWNHVVFMLLEPGDGVLYEEWSYPGAMNTADPLGTHKVSIKVDGQGLIPEDMNKVLEEWDEEKRGFRRPKVLYTVPTGQNPTGATMLAERKKIIYDICVKYGKSSIPYRQSGKDADSTCTADIIIVEDEPYYALYADPWVSRKHPKQFGARYADVEHHKDSKDTDGEFLKKLPPSYLKFDYQGRVIRMDAPSGIAQASNPERICGRPRNLQDLDFQAMVGKLLADTWKYDGYIRWLRGIKATYAMRRDWMCDLFESVFHLEFDQTLPLSPNIKWVTAYERTTPRTIMDEKAGFKSKKAVVSFVPPTAGMFVWLAVHLPSHPDFEQTKRDEGKDGVNKMLYDLWTELAESNVLVCPGYFFDAQPGVPHEGAEDIGFFRLSFSMASHEQMEAAVKTMYKVFIKFFQGKEAL</sequence>
<organism evidence="1 2">
    <name type="scientific">Naganishia adeliensis</name>
    <dbReference type="NCBI Taxonomy" id="92952"/>
    <lineage>
        <taxon>Eukaryota</taxon>
        <taxon>Fungi</taxon>
        <taxon>Dikarya</taxon>
        <taxon>Basidiomycota</taxon>
        <taxon>Agaricomycotina</taxon>
        <taxon>Tremellomycetes</taxon>
        <taxon>Filobasidiales</taxon>
        <taxon>Filobasidiaceae</taxon>
        <taxon>Naganishia</taxon>
    </lineage>
</organism>
<comment type="caution">
    <text evidence="1">The sequence shown here is derived from an EMBL/GenBank/DDBJ whole genome shotgun (WGS) entry which is preliminary data.</text>
</comment>
<reference evidence="1" key="1">
    <citation type="submission" date="2023-04" db="EMBL/GenBank/DDBJ databases">
        <title>Draft Genome sequencing of Naganishia species isolated from polar environments using Oxford Nanopore Technology.</title>
        <authorList>
            <person name="Leo P."/>
            <person name="Venkateswaran K."/>
        </authorList>
    </citation>
    <scope>NUCLEOTIDE SEQUENCE</scope>
    <source>
        <strain evidence="1">MNA-CCFEE 5262</strain>
    </source>
</reference>
<proteinExistence type="predicted"/>
<gene>
    <name evidence="1" type="ORF">QFC20_000640</name>
</gene>
<protein>
    <submittedName>
        <fullName evidence="1">Uncharacterized protein</fullName>
    </submittedName>
</protein>
<evidence type="ECO:0000313" key="2">
    <source>
        <dbReference type="Proteomes" id="UP001230649"/>
    </source>
</evidence>
<dbReference type="Proteomes" id="UP001230649">
    <property type="component" value="Unassembled WGS sequence"/>
</dbReference>
<evidence type="ECO:0000313" key="1">
    <source>
        <dbReference type="EMBL" id="KAJ9116705.1"/>
    </source>
</evidence>
<dbReference type="EMBL" id="JASBWS010000003">
    <property type="protein sequence ID" value="KAJ9116705.1"/>
    <property type="molecule type" value="Genomic_DNA"/>
</dbReference>
<accession>A0ACC2WZG0</accession>